<dbReference type="GO" id="GO:0016740">
    <property type="term" value="F:transferase activity"/>
    <property type="evidence" value="ECO:0007669"/>
    <property type="project" value="UniProtKB-KW"/>
</dbReference>
<keyword evidence="3" id="KW-0997">Cell inner membrane</keyword>
<feature type="domain" description="Sulfatase N-terminal" evidence="9">
    <location>
        <begin position="247"/>
        <end position="535"/>
    </location>
</feature>
<comment type="caution">
    <text evidence="11">The sequence shown here is derived from an EMBL/GenBank/DDBJ whole genome shotgun (WGS) entry which is preliminary data.</text>
</comment>
<keyword evidence="2" id="KW-1003">Cell membrane</keyword>
<evidence type="ECO:0000256" key="2">
    <source>
        <dbReference type="ARBA" id="ARBA00022475"/>
    </source>
</evidence>
<sequence>MRKNSQSTENPEGAATWTFAISRNVLIMAVALWLMLTMNIPFWRDVWQGVGGWSNDNSLFLITLPVLVWLWLYLLLSLLAWGRLTKAILGMLLLVSAAASFFMSSYGIVIDYNMLTNVLQTDSAEALDLFSWGMLGWLFTLGVVPALVVSRVRLIARPWARELGFKLASMVLGLACLGGIVMSNYQSYASLLRNHHELRLLLTPSNVAAAVHGYSKRQFATPTPLQLVGADAYQVKPVGGTARPKLTILVVGETARAANFSLNGYTRQTNPELAKEDVISFANASSCGTATAISVPCMFLDVGHDHYKDSMAKNREGLLDVLQHAGVAVLWRDNNSGCKGACDRVPNDDVSHLQIPYLCEGSECHDEVLLSGLQTYLDTLDNDAVVVLHMKGSHGPAYFKRYPPAFEKFTPVCRDNQLDRCSAESIVNAYDNSLTYTDHVLAQTIELLKGNAERFDSAMFYMSDHGESLGENGLYLHGLPYAMAPSEQTHVPMIVWLSAGLQQRSGIQASCLANHRDVAYSHDNLFHSIIGLMDVHTSAYQPERDLFRQCLPQHTASVDNGRQAKGVN</sequence>
<comment type="subcellular location">
    <subcellularLocation>
        <location evidence="1">Cell inner membrane</location>
        <topology evidence="1">Multi-pass membrane protein</topology>
    </subcellularLocation>
</comment>
<keyword evidence="7 8" id="KW-0472">Membrane</keyword>
<dbReference type="InterPro" id="IPR012549">
    <property type="entry name" value="EptA-like_N"/>
</dbReference>
<feature type="transmembrane region" description="Helical" evidence="8">
    <location>
        <begin position="164"/>
        <end position="185"/>
    </location>
</feature>
<dbReference type="Pfam" id="PF08019">
    <property type="entry name" value="EptA_B_N"/>
    <property type="match status" value="1"/>
</dbReference>
<evidence type="ECO:0000256" key="3">
    <source>
        <dbReference type="ARBA" id="ARBA00022519"/>
    </source>
</evidence>
<evidence type="ECO:0000313" key="12">
    <source>
        <dbReference type="Proteomes" id="UP001212042"/>
    </source>
</evidence>
<reference evidence="11 12" key="1">
    <citation type="submission" date="2023-01" db="EMBL/GenBank/DDBJ databases">
        <title>Pseudomonas SA3-5T sp. nov., isolated from tidal flat sediment.</title>
        <authorList>
            <person name="Kim H.S."/>
            <person name="Kim J.-S."/>
            <person name="Suh M.K."/>
            <person name="Eom M.K."/>
            <person name="Lee J.-S."/>
        </authorList>
    </citation>
    <scope>NUCLEOTIDE SEQUENCE [LARGE SCALE GENOMIC DNA]</scope>
    <source>
        <strain evidence="11 12">SA3-5</strain>
    </source>
</reference>
<dbReference type="PANTHER" id="PTHR30443:SF0">
    <property type="entry name" value="PHOSPHOETHANOLAMINE TRANSFERASE EPTA"/>
    <property type="match status" value="1"/>
</dbReference>
<feature type="transmembrane region" description="Helical" evidence="8">
    <location>
        <begin position="88"/>
        <end position="109"/>
    </location>
</feature>
<dbReference type="InterPro" id="IPR000917">
    <property type="entry name" value="Sulfatase_N"/>
</dbReference>
<name>A0ABT4XC07_9PSED</name>
<keyword evidence="12" id="KW-1185">Reference proteome</keyword>
<feature type="transmembrane region" description="Helical" evidence="8">
    <location>
        <begin position="60"/>
        <end position="81"/>
    </location>
</feature>
<evidence type="ECO:0000256" key="7">
    <source>
        <dbReference type="ARBA" id="ARBA00023136"/>
    </source>
</evidence>
<feature type="transmembrane region" description="Helical" evidence="8">
    <location>
        <begin position="21"/>
        <end position="40"/>
    </location>
</feature>
<dbReference type="SUPFAM" id="SSF53649">
    <property type="entry name" value="Alkaline phosphatase-like"/>
    <property type="match status" value="1"/>
</dbReference>
<evidence type="ECO:0000256" key="8">
    <source>
        <dbReference type="SAM" id="Phobius"/>
    </source>
</evidence>
<dbReference type="NCBIfam" id="NF028537">
    <property type="entry name" value="P_eth_NH2_trans"/>
    <property type="match status" value="1"/>
</dbReference>
<dbReference type="RefSeq" id="WP_271346660.1">
    <property type="nucleotide sequence ID" value="NZ_JAQJZJ010000002.1"/>
</dbReference>
<gene>
    <name evidence="11" type="ORF">PH586_04920</name>
</gene>
<dbReference type="Gene3D" id="3.40.720.10">
    <property type="entry name" value="Alkaline Phosphatase, subunit A"/>
    <property type="match status" value="1"/>
</dbReference>
<dbReference type="InterPro" id="IPR040423">
    <property type="entry name" value="PEA_transferase"/>
</dbReference>
<evidence type="ECO:0000256" key="4">
    <source>
        <dbReference type="ARBA" id="ARBA00022679"/>
    </source>
</evidence>
<dbReference type="InterPro" id="IPR017850">
    <property type="entry name" value="Alkaline_phosphatase_core_sf"/>
</dbReference>
<protein>
    <submittedName>
        <fullName evidence="11">Phosphoethanolamine--lipid A transferase</fullName>
    </submittedName>
</protein>
<dbReference type="PANTHER" id="PTHR30443">
    <property type="entry name" value="INNER MEMBRANE PROTEIN"/>
    <property type="match status" value="1"/>
</dbReference>
<evidence type="ECO:0000259" key="9">
    <source>
        <dbReference type="Pfam" id="PF00884"/>
    </source>
</evidence>
<dbReference type="EMBL" id="JAQJZJ010000002">
    <property type="protein sequence ID" value="MDA7085734.1"/>
    <property type="molecule type" value="Genomic_DNA"/>
</dbReference>
<evidence type="ECO:0000256" key="1">
    <source>
        <dbReference type="ARBA" id="ARBA00004429"/>
    </source>
</evidence>
<proteinExistence type="predicted"/>
<keyword evidence="5 8" id="KW-0812">Transmembrane</keyword>
<evidence type="ECO:0000313" key="11">
    <source>
        <dbReference type="EMBL" id="MDA7085734.1"/>
    </source>
</evidence>
<dbReference type="Pfam" id="PF00884">
    <property type="entry name" value="Sulfatase"/>
    <property type="match status" value="1"/>
</dbReference>
<accession>A0ABT4XC07</accession>
<keyword evidence="6 8" id="KW-1133">Transmembrane helix</keyword>
<dbReference type="CDD" id="cd16017">
    <property type="entry name" value="LptA"/>
    <property type="match status" value="1"/>
</dbReference>
<evidence type="ECO:0000256" key="5">
    <source>
        <dbReference type="ARBA" id="ARBA00022692"/>
    </source>
</evidence>
<keyword evidence="4 11" id="KW-0808">Transferase</keyword>
<dbReference type="InterPro" id="IPR058130">
    <property type="entry name" value="PEA_transf_C"/>
</dbReference>
<dbReference type="Proteomes" id="UP001212042">
    <property type="component" value="Unassembled WGS sequence"/>
</dbReference>
<organism evidence="11 12">
    <name type="scientific">Pseudomonas aestuarii</name>
    <dbReference type="NCBI Taxonomy" id="3018340"/>
    <lineage>
        <taxon>Bacteria</taxon>
        <taxon>Pseudomonadati</taxon>
        <taxon>Pseudomonadota</taxon>
        <taxon>Gammaproteobacteria</taxon>
        <taxon>Pseudomonadales</taxon>
        <taxon>Pseudomonadaceae</taxon>
        <taxon>Pseudomonas</taxon>
    </lineage>
</organism>
<evidence type="ECO:0000256" key="6">
    <source>
        <dbReference type="ARBA" id="ARBA00022989"/>
    </source>
</evidence>
<feature type="domain" description="Phosphoethanolamine transferase N-terminal" evidence="10">
    <location>
        <begin position="69"/>
        <end position="218"/>
    </location>
</feature>
<feature type="transmembrane region" description="Helical" evidence="8">
    <location>
        <begin position="129"/>
        <end position="152"/>
    </location>
</feature>
<evidence type="ECO:0000259" key="10">
    <source>
        <dbReference type="Pfam" id="PF08019"/>
    </source>
</evidence>